<dbReference type="Pfam" id="PF13561">
    <property type="entry name" value="adh_short_C2"/>
    <property type="match status" value="1"/>
</dbReference>
<dbReference type="InterPro" id="IPR020904">
    <property type="entry name" value="Sc_DH/Rdtase_CS"/>
</dbReference>
<dbReference type="EMBL" id="JBHLWK010000009">
    <property type="protein sequence ID" value="MFC0203850.1"/>
    <property type="molecule type" value="Genomic_DNA"/>
</dbReference>
<gene>
    <name evidence="2" type="ORF">ACFFJC_06150</name>
</gene>
<dbReference type="PANTHER" id="PTHR42760">
    <property type="entry name" value="SHORT-CHAIN DEHYDROGENASES/REDUCTASES FAMILY MEMBER"/>
    <property type="match status" value="1"/>
</dbReference>
<dbReference type="InterPro" id="IPR036291">
    <property type="entry name" value="NAD(P)-bd_dom_sf"/>
</dbReference>
<dbReference type="Proteomes" id="UP001589798">
    <property type="component" value="Unassembled WGS sequence"/>
</dbReference>
<comment type="similarity">
    <text evidence="1">Belongs to the short-chain dehydrogenases/reductases (SDR) family.</text>
</comment>
<organism evidence="2 3">
    <name type="scientific">Novosphingobium soli</name>
    <dbReference type="NCBI Taxonomy" id="574956"/>
    <lineage>
        <taxon>Bacteria</taxon>
        <taxon>Pseudomonadati</taxon>
        <taxon>Pseudomonadota</taxon>
        <taxon>Alphaproteobacteria</taxon>
        <taxon>Sphingomonadales</taxon>
        <taxon>Sphingomonadaceae</taxon>
        <taxon>Novosphingobium</taxon>
    </lineage>
</organism>
<comment type="caution">
    <text evidence="2">The sequence shown here is derived from an EMBL/GenBank/DDBJ whole genome shotgun (WGS) entry which is preliminary data.</text>
</comment>
<proteinExistence type="inferred from homology"/>
<reference evidence="2 3" key="1">
    <citation type="submission" date="2024-09" db="EMBL/GenBank/DDBJ databases">
        <authorList>
            <person name="Sun Q."/>
            <person name="Mori K."/>
        </authorList>
    </citation>
    <scope>NUCLEOTIDE SEQUENCE [LARGE SCALE GENOMIC DNA]</scope>
    <source>
        <strain evidence="2 3">CCM 7706</strain>
    </source>
</reference>
<keyword evidence="3" id="KW-1185">Reference proteome</keyword>
<accession>A0ABV6CSZ8</accession>
<dbReference type="GO" id="GO:0047936">
    <property type="term" value="F:glucose 1-dehydrogenase [NAD(P)+] activity"/>
    <property type="evidence" value="ECO:0007669"/>
    <property type="project" value="UniProtKB-EC"/>
</dbReference>
<sequence>MAASDRLEGRRALVTGASSGLGRHFARVLAEAGAEVVLAARRTAALEELAAQIGKRARCVPLDVTDPASVAAAVAAAGPIDVLVNNAGVSRAQPVLEVGVEDYDYVMDANLRGAFLVATAVARGMRDRSKSGGGGGAIVNVASILGLAQGGQLAVYAMSKAGVVQMTKQMALELARFGIRVNALAPGYFATDMNRDFLESKLGEAMARRIPQRRFGAFEDLDGPLLLLCSDASRYMTGVVIPVDGGHLLGTL</sequence>
<dbReference type="RefSeq" id="WP_379486618.1">
    <property type="nucleotide sequence ID" value="NZ_JBHLWK010000009.1"/>
</dbReference>
<dbReference type="PROSITE" id="PS00061">
    <property type="entry name" value="ADH_SHORT"/>
    <property type="match status" value="1"/>
</dbReference>
<dbReference type="PRINTS" id="PR00080">
    <property type="entry name" value="SDRFAMILY"/>
</dbReference>
<name>A0ABV6CSZ8_9SPHN</name>
<dbReference type="EC" id="1.1.1.47" evidence="2"/>
<dbReference type="CDD" id="cd05233">
    <property type="entry name" value="SDR_c"/>
    <property type="match status" value="1"/>
</dbReference>
<evidence type="ECO:0000313" key="2">
    <source>
        <dbReference type="EMBL" id="MFC0203850.1"/>
    </source>
</evidence>
<dbReference type="PANTHER" id="PTHR42760:SF135">
    <property type="entry name" value="BLL7886 PROTEIN"/>
    <property type="match status" value="1"/>
</dbReference>
<keyword evidence="2" id="KW-0560">Oxidoreductase</keyword>
<evidence type="ECO:0000313" key="3">
    <source>
        <dbReference type="Proteomes" id="UP001589798"/>
    </source>
</evidence>
<dbReference type="InterPro" id="IPR002347">
    <property type="entry name" value="SDR_fam"/>
</dbReference>
<dbReference type="NCBIfam" id="NF005559">
    <property type="entry name" value="PRK07231.1"/>
    <property type="match status" value="1"/>
</dbReference>
<evidence type="ECO:0000256" key="1">
    <source>
        <dbReference type="ARBA" id="ARBA00006484"/>
    </source>
</evidence>
<protein>
    <submittedName>
        <fullName evidence="2">Glucose 1-dehydrogenase</fullName>
        <ecNumber evidence="2">1.1.1.47</ecNumber>
    </submittedName>
</protein>
<dbReference type="Gene3D" id="3.40.50.720">
    <property type="entry name" value="NAD(P)-binding Rossmann-like Domain"/>
    <property type="match status" value="1"/>
</dbReference>
<dbReference type="PRINTS" id="PR00081">
    <property type="entry name" value="GDHRDH"/>
</dbReference>
<dbReference type="SUPFAM" id="SSF51735">
    <property type="entry name" value="NAD(P)-binding Rossmann-fold domains"/>
    <property type="match status" value="1"/>
</dbReference>